<proteinExistence type="predicted"/>
<protein>
    <submittedName>
        <fullName evidence="1">Uncharacterized protein</fullName>
    </submittedName>
</protein>
<dbReference type="EMBL" id="QGNW01000049">
    <property type="protein sequence ID" value="RVX06950.1"/>
    <property type="molecule type" value="Genomic_DNA"/>
</dbReference>
<comment type="caution">
    <text evidence="1">The sequence shown here is derived from an EMBL/GenBank/DDBJ whole genome shotgun (WGS) entry which is preliminary data.</text>
</comment>
<accession>A0A438JDD2</accession>
<sequence>MSIRGCMDGMHHVLRGIAYSSPVLVESDLYLLLFIMAGPKQPWMVSESDTDFAINGENGLIPYAT</sequence>
<dbReference type="Proteomes" id="UP000288805">
    <property type="component" value="Unassembled WGS sequence"/>
</dbReference>
<reference evidence="1 2" key="1">
    <citation type="journal article" date="2018" name="PLoS Genet.">
        <title>Population sequencing reveals clonal diversity and ancestral inbreeding in the grapevine cultivar Chardonnay.</title>
        <authorList>
            <person name="Roach M.J."/>
            <person name="Johnson D.L."/>
            <person name="Bohlmann J."/>
            <person name="van Vuuren H.J."/>
            <person name="Jones S.J."/>
            <person name="Pretorius I.S."/>
            <person name="Schmidt S.A."/>
            <person name="Borneman A.R."/>
        </authorList>
    </citation>
    <scope>NUCLEOTIDE SEQUENCE [LARGE SCALE GENOMIC DNA]</scope>
    <source>
        <strain evidence="2">cv. Chardonnay</strain>
        <tissue evidence="1">Leaf</tissue>
    </source>
</reference>
<evidence type="ECO:0000313" key="2">
    <source>
        <dbReference type="Proteomes" id="UP000288805"/>
    </source>
</evidence>
<evidence type="ECO:0000313" key="1">
    <source>
        <dbReference type="EMBL" id="RVX06950.1"/>
    </source>
</evidence>
<name>A0A438JDD2_VITVI</name>
<dbReference type="AlphaFoldDB" id="A0A438JDD2"/>
<organism evidence="1 2">
    <name type="scientific">Vitis vinifera</name>
    <name type="common">Grape</name>
    <dbReference type="NCBI Taxonomy" id="29760"/>
    <lineage>
        <taxon>Eukaryota</taxon>
        <taxon>Viridiplantae</taxon>
        <taxon>Streptophyta</taxon>
        <taxon>Embryophyta</taxon>
        <taxon>Tracheophyta</taxon>
        <taxon>Spermatophyta</taxon>
        <taxon>Magnoliopsida</taxon>
        <taxon>eudicotyledons</taxon>
        <taxon>Gunneridae</taxon>
        <taxon>Pentapetalae</taxon>
        <taxon>rosids</taxon>
        <taxon>Vitales</taxon>
        <taxon>Vitaceae</taxon>
        <taxon>Viteae</taxon>
        <taxon>Vitis</taxon>
    </lineage>
</organism>
<gene>
    <name evidence="1" type="ORF">CK203_015147</name>
</gene>